<gene>
    <name evidence="4" type="ORF">O9H85_06545</name>
</gene>
<organism evidence="4 5">
    <name type="scientific">Paenibacillus gyeongsangnamensis</name>
    <dbReference type="NCBI Taxonomy" id="3388067"/>
    <lineage>
        <taxon>Bacteria</taxon>
        <taxon>Bacillati</taxon>
        <taxon>Bacillota</taxon>
        <taxon>Bacilli</taxon>
        <taxon>Bacillales</taxon>
        <taxon>Paenibacillaceae</taxon>
        <taxon>Paenibacillus</taxon>
    </lineage>
</organism>
<dbReference type="EMBL" id="JAQAGZ010000003">
    <property type="protein sequence ID" value="MCZ8512089.1"/>
    <property type="molecule type" value="Genomic_DNA"/>
</dbReference>
<dbReference type="Gene3D" id="3.40.190.10">
    <property type="entry name" value="Periplasmic binding protein-like II"/>
    <property type="match status" value="1"/>
</dbReference>
<evidence type="ECO:0000256" key="1">
    <source>
        <dbReference type="ARBA" id="ARBA00023125"/>
    </source>
</evidence>
<dbReference type="Pfam" id="PF00496">
    <property type="entry name" value="SBP_bac_5"/>
    <property type="match status" value="1"/>
</dbReference>
<evidence type="ECO:0000313" key="5">
    <source>
        <dbReference type="Proteomes" id="UP001527882"/>
    </source>
</evidence>
<comment type="caution">
    <text evidence="4">The sequence shown here is derived from an EMBL/GenBank/DDBJ whole genome shotgun (WGS) entry which is preliminary data.</text>
</comment>
<dbReference type="PANTHER" id="PTHR30290">
    <property type="entry name" value="PERIPLASMIC BINDING COMPONENT OF ABC TRANSPORTER"/>
    <property type="match status" value="1"/>
</dbReference>
<dbReference type="PANTHER" id="PTHR30290:SF72">
    <property type="entry name" value="HTH-TYPE TRANSCRIPTIONAL REGULATOR SGRR"/>
    <property type="match status" value="1"/>
</dbReference>
<accession>A0ABT4Q5E2</accession>
<evidence type="ECO:0000259" key="3">
    <source>
        <dbReference type="Pfam" id="PF12793"/>
    </source>
</evidence>
<keyword evidence="1" id="KW-0238">DNA-binding</keyword>
<dbReference type="InterPro" id="IPR000914">
    <property type="entry name" value="SBP_5_dom"/>
</dbReference>
<feature type="domain" description="Transcriptional regulator SgrR N-terminal HTH" evidence="3">
    <location>
        <begin position="25"/>
        <end position="122"/>
    </location>
</feature>
<proteinExistence type="predicted"/>
<evidence type="ECO:0000313" key="4">
    <source>
        <dbReference type="EMBL" id="MCZ8512089.1"/>
    </source>
</evidence>
<protein>
    <submittedName>
        <fullName evidence="4">ABC transporter substrate-binding protein</fullName>
    </submittedName>
</protein>
<dbReference type="InterPro" id="IPR025370">
    <property type="entry name" value="SgrR_HTH_N"/>
</dbReference>
<dbReference type="Proteomes" id="UP001527882">
    <property type="component" value="Unassembled WGS sequence"/>
</dbReference>
<keyword evidence="5" id="KW-1185">Reference proteome</keyword>
<dbReference type="InterPro" id="IPR039424">
    <property type="entry name" value="SBP_5"/>
</dbReference>
<reference evidence="4 5" key="1">
    <citation type="submission" date="2022-12" db="EMBL/GenBank/DDBJ databases">
        <title>Draft genome sequence of Paenibacillus sp. dW9.</title>
        <authorList>
            <person name="Choi E.-W."/>
            <person name="Kim D.-U."/>
        </authorList>
    </citation>
    <scope>NUCLEOTIDE SEQUENCE [LARGE SCALE GENOMIC DNA]</scope>
    <source>
        <strain evidence="5">dW9</strain>
    </source>
</reference>
<name>A0ABT4Q5E2_9BACL</name>
<dbReference type="SUPFAM" id="SSF53850">
    <property type="entry name" value="Periplasmic binding protein-like II"/>
    <property type="match status" value="1"/>
</dbReference>
<dbReference type="RefSeq" id="WP_269880476.1">
    <property type="nucleotide sequence ID" value="NZ_JAQAGZ010000003.1"/>
</dbReference>
<feature type="domain" description="Solute-binding protein family 5" evidence="2">
    <location>
        <begin position="194"/>
        <end position="499"/>
    </location>
</feature>
<evidence type="ECO:0000259" key="2">
    <source>
        <dbReference type="Pfam" id="PF00496"/>
    </source>
</evidence>
<sequence length="623" mass="73383">MNKKCSIFYYFFIFCREEECLLDFYYLQLRKRYPGVREREELPITLPELAGIFQCSSRNVNLVIRRMEEAEWIRWIPGRGRGHLSRIVFLVPVESVVLERAQGFVEKGDIQQAFAFLEEQSHLPSVKDRFVYWLDTHFGYRPEVKGEERTDALRLPYSKPVHCLDPAMLTFVVESHIAQQIFDTLVKYNLKTEEIEGGLAHYWTTCENGTRWTFYLRKGVYFHNGREMTSHDVRFTLERLQSEELRSPFRWLFSDVLEVSTVDRYTVSMKLRRPNPLFLHHLSFDRASIVPEDAVSQLGPAFRRTPVGTGPFKVQQHDENMLVLEAFSRYYDKRAHLDRIEIWYTPELMRKASCIDSPAYMMRYQENRGSEIPKDWKVIETIGRDCSFIIFNLNIPGPQRQLAFRKAFMHGVDRQRLIPPGEEERTAFARWFYAVDQERSNTDDQYEPILARRYLAESGYEGETLILSVSKGFAEMAEAIASQLAGIGIRIEIRELVPGWQDYGFDPIRSAHLSLRRNVLDHDLELSIIELFLSDQCSVRTHLGEELQQQTDWLISRMYQEGSPLTREGYLNRLQQLIREEAHVFFLFQHTQRTVFHPSLKNVSLNALGWVQFRELWFEPIAH</sequence>
<dbReference type="Gene3D" id="3.10.105.10">
    <property type="entry name" value="Dipeptide-binding Protein, Domain 3"/>
    <property type="match status" value="1"/>
</dbReference>
<dbReference type="Pfam" id="PF12793">
    <property type="entry name" value="SgrR_N"/>
    <property type="match status" value="1"/>
</dbReference>